<accession>A0A5P8VUU4</accession>
<dbReference type="AlphaFoldDB" id="A0A5P8VUU4"/>
<reference evidence="1 2" key="1">
    <citation type="submission" date="2019-10" db="EMBL/GenBank/DDBJ databases">
        <title>Genomic and transcriptomic insights into the perfect genentic adaptation of a filamentous nitrogen-fixing cyanobacterium to rice fields.</title>
        <authorList>
            <person name="Chen Z."/>
        </authorList>
    </citation>
    <scope>NUCLEOTIDE SEQUENCE [LARGE SCALE GENOMIC DNA]</scope>
    <source>
        <strain evidence="1">CCNUC1</strain>
    </source>
</reference>
<dbReference type="Proteomes" id="UP000326678">
    <property type="component" value="Chromosome Gxm1"/>
</dbReference>
<organism evidence="1 2">
    <name type="scientific">Nostoc sphaeroides CCNUC1</name>
    <dbReference type="NCBI Taxonomy" id="2653204"/>
    <lineage>
        <taxon>Bacteria</taxon>
        <taxon>Bacillati</taxon>
        <taxon>Cyanobacteriota</taxon>
        <taxon>Cyanophyceae</taxon>
        <taxon>Nostocales</taxon>
        <taxon>Nostocaceae</taxon>
        <taxon>Nostoc</taxon>
    </lineage>
</organism>
<name>A0A5P8VUU4_9NOSO</name>
<keyword evidence="2" id="KW-1185">Reference proteome</keyword>
<evidence type="ECO:0000313" key="1">
    <source>
        <dbReference type="EMBL" id="QFS44101.1"/>
    </source>
</evidence>
<evidence type="ECO:0000313" key="2">
    <source>
        <dbReference type="Proteomes" id="UP000326678"/>
    </source>
</evidence>
<gene>
    <name evidence="1" type="ORF">GXM_01574</name>
</gene>
<sequence>MTEFTIQIPDELAQRLEPLQNRLPELLWRLLDIVNVPITIQPTVNPETTNIPAVYQEVIDFLIKGPKPEEIINFKVSFQSQTRLQELLEKNRSATLSQMELAELDVYEQLEQMMILLKARAYSAITEHDF</sequence>
<dbReference type="RefSeq" id="WP_152588503.1">
    <property type="nucleotide sequence ID" value="NZ_CP045226.1"/>
</dbReference>
<dbReference type="KEGG" id="nsh:GXM_01574"/>
<proteinExistence type="predicted"/>
<dbReference type="EMBL" id="CP045226">
    <property type="protein sequence ID" value="QFS44101.1"/>
    <property type="molecule type" value="Genomic_DNA"/>
</dbReference>
<protein>
    <submittedName>
        <fullName evidence="1">Uncharacterized protein</fullName>
    </submittedName>
</protein>